<dbReference type="PANTHER" id="PTHR13847:SF285">
    <property type="entry name" value="FAD DEPENDENT OXIDOREDUCTASE DOMAIN-CONTAINING PROTEIN"/>
    <property type="match status" value="1"/>
</dbReference>
<protein>
    <submittedName>
        <fullName evidence="2">Glycine/D-amino acid oxidase</fullName>
    </submittedName>
</protein>
<dbReference type="Gene3D" id="3.30.9.10">
    <property type="entry name" value="D-Amino Acid Oxidase, subunit A, domain 2"/>
    <property type="match status" value="1"/>
</dbReference>
<dbReference type="Gene3D" id="3.50.50.60">
    <property type="entry name" value="FAD/NAD(P)-binding domain"/>
    <property type="match status" value="1"/>
</dbReference>
<evidence type="ECO:0000313" key="2">
    <source>
        <dbReference type="EMBL" id="SCE79227.1"/>
    </source>
</evidence>
<dbReference type="RefSeq" id="WP_089017639.1">
    <property type="nucleotide sequence ID" value="NZ_LT607412.1"/>
</dbReference>
<dbReference type="GO" id="GO:0005737">
    <property type="term" value="C:cytoplasm"/>
    <property type="evidence" value="ECO:0007669"/>
    <property type="project" value="TreeGrafter"/>
</dbReference>
<organism evidence="2 3">
    <name type="scientific">Micromonospora coriariae</name>
    <dbReference type="NCBI Taxonomy" id="285665"/>
    <lineage>
        <taxon>Bacteria</taxon>
        <taxon>Bacillati</taxon>
        <taxon>Actinomycetota</taxon>
        <taxon>Actinomycetes</taxon>
        <taxon>Micromonosporales</taxon>
        <taxon>Micromonosporaceae</taxon>
        <taxon>Micromonospora</taxon>
    </lineage>
</organism>
<evidence type="ECO:0000313" key="3">
    <source>
        <dbReference type="Proteomes" id="UP000198243"/>
    </source>
</evidence>
<proteinExistence type="predicted"/>
<accession>A0A1C4V5L1</accession>
<gene>
    <name evidence="2" type="ORF">GA0070607_1640</name>
</gene>
<dbReference type="EMBL" id="LT607412">
    <property type="protein sequence ID" value="SCE79227.1"/>
    <property type="molecule type" value="Genomic_DNA"/>
</dbReference>
<feature type="domain" description="FAD dependent oxidoreductase" evidence="1">
    <location>
        <begin position="40"/>
        <end position="404"/>
    </location>
</feature>
<dbReference type="AlphaFoldDB" id="A0A1C4V5L1"/>
<name>A0A1C4V5L1_9ACTN</name>
<dbReference type="Pfam" id="PF01266">
    <property type="entry name" value="DAO"/>
    <property type="match status" value="1"/>
</dbReference>
<reference evidence="3" key="1">
    <citation type="submission" date="2016-06" db="EMBL/GenBank/DDBJ databases">
        <authorList>
            <person name="Varghese N."/>
            <person name="Submissions Spin"/>
        </authorList>
    </citation>
    <scope>NUCLEOTIDE SEQUENCE [LARGE SCALE GENOMIC DNA]</scope>
    <source>
        <strain evidence="3">DSM 44875</strain>
    </source>
</reference>
<dbReference type="OrthoDB" id="9805852at2"/>
<keyword evidence="3" id="KW-1185">Reference proteome</keyword>
<sequence>MGTTLSGDPAGHYRELSHWLSTLDEPLIPRPALPGDADADVAIVGAGYTGLWTAYHLARAEPTLRIIVLEKEIAGYGASGRNGGWCSALFPTSLTGLARRHGRDAAIAMQRALHETVREVGRVVAAEAIDCDWADGGTVTLARTGPQLARARAAVDEARAFGFGAEHLALLDTGEAAARCAAEGVRGGTYTPHCAAVHPAKLVRGLARVVERLGVTIHERTPVAAIRAGAAATAAGTVRAPVVVRATEGYTPTLPGQRRAVAPVYSLMVATEPLPAETWARIGLAQRETFSDHRHVIIYGQRTADGRLAFGGRGAPYHFGSRVSPGYDREPRVFAALRRTLGELFPVLGQDVPVTHTWGGPLGVARDWAASVGFDRASGLAWAGGYVGDGVGSSNLAGRTLADLIRGERTELTALPWVNHRSRRWEPEPLRWLAVNTALRLMTRADATELRTNRPSRQAKTLSRLLGN</sequence>
<dbReference type="InterPro" id="IPR036188">
    <property type="entry name" value="FAD/NAD-bd_sf"/>
</dbReference>
<evidence type="ECO:0000259" key="1">
    <source>
        <dbReference type="Pfam" id="PF01266"/>
    </source>
</evidence>
<dbReference type="InterPro" id="IPR006076">
    <property type="entry name" value="FAD-dep_OxRdtase"/>
</dbReference>
<dbReference type="PANTHER" id="PTHR13847">
    <property type="entry name" value="SARCOSINE DEHYDROGENASE-RELATED"/>
    <property type="match status" value="1"/>
</dbReference>
<dbReference type="SUPFAM" id="SSF51905">
    <property type="entry name" value="FAD/NAD(P)-binding domain"/>
    <property type="match status" value="1"/>
</dbReference>
<dbReference type="Proteomes" id="UP000198243">
    <property type="component" value="Chromosome I"/>
</dbReference>